<gene>
    <name evidence="3" type="ORF">ACFP2T_47600</name>
</gene>
<organism evidence="3 4">
    <name type="scientific">Plantactinospora solaniradicis</name>
    <dbReference type="NCBI Taxonomy" id="1723736"/>
    <lineage>
        <taxon>Bacteria</taxon>
        <taxon>Bacillati</taxon>
        <taxon>Actinomycetota</taxon>
        <taxon>Actinomycetes</taxon>
        <taxon>Micromonosporales</taxon>
        <taxon>Micromonosporaceae</taxon>
        <taxon>Plantactinospora</taxon>
    </lineage>
</organism>
<reference evidence="4" key="1">
    <citation type="journal article" date="2019" name="Int. J. Syst. Evol. Microbiol.">
        <title>The Global Catalogue of Microorganisms (GCM) 10K type strain sequencing project: providing services to taxonomists for standard genome sequencing and annotation.</title>
        <authorList>
            <consortium name="The Broad Institute Genomics Platform"/>
            <consortium name="The Broad Institute Genome Sequencing Center for Infectious Disease"/>
            <person name="Wu L."/>
            <person name="Ma J."/>
        </authorList>
    </citation>
    <scope>NUCLEOTIDE SEQUENCE [LARGE SCALE GENOMIC DNA]</scope>
    <source>
        <strain evidence="4">ZS-35-S2</strain>
    </source>
</reference>
<dbReference type="InterPro" id="IPR036702">
    <property type="entry name" value="ComB-like_sf"/>
</dbReference>
<dbReference type="EMBL" id="JBHSPR010000124">
    <property type="protein sequence ID" value="MFC6023806.1"/>
    <property type="molecule type" value="Genomic_DNA"/>
</dbReference>
<accession>A0ABW1KRK3</accession>
<evidence type="ECO:0000256" key="1">
    <source>
        <dbReference type="ARBA" id="ARBA00021948"/>
    </source>
</evidence>
<dbReference type="Pfam" id="PF04029">
    <property type="entry name" value="2-ph_phosp"/>
    <property type="match status" value="1"/>
</dbReference>
<dbReference type="Proteomes" id="UP001596203">
    <property type="component" value="Unassembled WGS sequence"/>
</dbReference>
<proteinExistence type="predicted"/>
<dbReference type="InterPro" id="IPR005238">
    <property type="entry name" value="ComB-like"/>
</dbReference>
<evidence type="ECO:0000256" key="2">
    <source>
        <dbReference type="SAM" id="MobiDB-lite"/>
    </source>
</evidence>
<dbReference type="Gene3D" id="3.90.1560.10">
    <property type="entry name" value="ComB-like"/>
    <property type="match status" value="1"/>
</dbReference>
<keyword evidence="4" id="KW-1185">Reference proteome</keyword>
<evidence type="ECO:0000313" key="4">
    <source>
        <dbReference type="Proteomes" id="UP001596203"/>
    </source>
</evidence>
<feature type="region of interest" description="Disordered" evidence="2">
    <location>
        <begin position="79"/>
        <end position="105"/>
    </location>
</feature>
<name>A0ABW1KRK3_9ACTN</name>
<dbReference type="RefSeq" id="WP_377434634.1">
    <property type="nucleotide sequence ID" value="NZ_JBHSPR010000124.1"/>
</dbReference>
<evidence type="ECO:0000313" key="3">
    <source>
        <dbReference type="EMBL" id="MFC6023806.1"/>
    </source>
</evidence>
<sequence>MDAEVPTNTVVIVIDVIRAFTTAAVAFERGATEIVCAPSVEVGRDLRRLHPATSTTSSTSCPVSWRSSRLRASTSSTLRWCTDTSPTAPSPPGRPTSVRRYATWR</sequence>
<protein>
    <recommendedName>
        <fullName evidence="1">Probable 2-phosphosulfolactate phosphatase</fullName>
    </recommendedName>
</protein>
<comment type="caution">
    <text evidence="3">The sequence shown here is derived from an EMBL/GenBank/DDBJ whole genome shotgun (WGS) entry which is preliminary data.</text>
</comment>
<dbReference type="SUPFAM" id="SSF142823">
    <property type="entry name" value="ComB-like"/>
    <property type="match status" value="1"/>
</dbReference>